<dbReference type="RefSeq" id="WP_143744044.1">
    <property type="nucleotide sequence ID" value="NZ_FTMA01000001.1"/>
</dbReference>
<dbReference type="Gene3D" id="2.60.40.2340">
    <property type="match status" value="1"/>
</dbReference>
<dbReference type="STRING" id="228959.SAMN05421797_101388"/>
<evidence type="ECO:0000313" key="2">
    <source>
        <dbReference type="EMBL" id="SIQ02274.1"/>
    </source>
</evidence>
<dbReference type="OrthoDB" id="1198496at2"/>
<evidence type="ECO:0000313" key="3">
    <source>
        <dbReference type="Proteomes" id="UP000186953"/>
    </source>
</evidence>
<gene>
    <name evidence="2" type="ORF">SAMN05421797_101388</name>
</gene>
<reference evidence="3" key="1">
    <citation type="submission" date="2017-01" db="EMBL/GenBank/DDBJ databases">
        <authorList>
            <person name="Varghese N."/>
            <person name="Submissions S."/>
        </authorList>
    </citation>
    <scope>NUCLEOTIDE SEQUENCE [LARGE SCALE GENOMIC DNA]</scope>
    <source>
        <strain evidence="3">DSM 15366</strain>
    </source>
</reference>
<proteinExistence type="predicted"/>
<dbReference type="EMBL" id="FTMA01000001">
    <property type="protein sequence ID" value="SIQ02274.1"/>
    <property type="molecule type" value="Genomic_DNA"/>
</dbReference>
<protein>
    <submittedName>
        <fullName evidence="2">YD repeat-containing protein</fullName>
    </submittedName>
</protein>
<sequence length="341" mass="37350">MKRIFSILSLFVAISTVMVSCSSDDDTVALSTLTAINDFSIAIDGVNADDITYDLGNTIAIEVPFGTSLTTVVPTIGISENATVTPNSGSEVTFVDGEAKTFIVTAEDGTTAKEYSVVINIRAEVGNGTQLLTYQIADLFGENSITTYSYNESNFVSSYTKEINDFGDINTVEYILVYDDKNQVLEKKSADSKSITVYEYNDEGQIVKGKYSFESELTYTYEYSYDANGALSSEKRTDHTSDDAVTEVKFTIEEGNVVLENRFSDDYIATYDDKNNPFKGLYPAAYAAINAGITAVNTNNPISGTLADGAITYEYNTDNYPIKASYTYFDGLASVEKNYTY</sequence>
<dbReference type="PROSITE" id="PS51257">
    <property type="entry name" value="PROKAR_LIPOPROTEIN"/>
    <property type="match status" value="1"/>
</dbReference>
<feature type="signal peptide" evidence="1">
    <location>
        <begin position="1"/>
        <end position="23"/>
    </location>
</feature>
<keyword evidence="1" id="KW-0732">Signal</keyword>
<dbReference type="AlphaFoldDB" id="A0A1N6PD90"/>
<evidence type="ECO:0000256" key="1">
    <source>
        <dbReference type="SAM" id="SignalP"/>
    </source>
</evidence>
<organism evidence="2 3">
    <name type="scientific">Maribacter ulvicola</name>
    <dbReference type="NCBI Taxonomy" id="228959"/>
    <lineage>
        <taxon>Bacteria</taxon>
        <taxon>Pseudomonadati</taxon>
        <taxon>Bacteroidota</taxon>
        <taxon>Flavobacteriia</taxon>
        <taxon>Flavobacteriales</taxon>
        <taxon>Flavobacteriaceae</taxon>
        <taxon>Maribacter</taxon>
    </lineage>
</organism>
<feature type="chain" id="PRO_5012817127" evidence="1">
    <location>
        <begin position="24"/>
        <end position="341"/>
    </location>
</feature>
<name>A0A1N6PD90_9FLAO</name>
<accession>A0A1N6PD90</accession>
<dbReference type="Proteomes" id="UP000186953">
    <property type="component" value="Unassembled WGS sequence"/>
</dbReference>
<keyword evidence="3" id="KW-1185">Reference proteome</keyword>